<evidence type="ECO:0000256" key="2">
    <source>
        <dbReference type="ARBA" id="ARBA00023012"/>
    </source>
</evidence>
<feature type="domain" description="OmpR/PhoB-type" evidence="9">
    <location>
        <begin position="128"/>
        <end position="225"/>
    </location>
</feature>
<feature type="domain" description="Response regulatory" evidence="8">
    <location>
        <begin position="5"/>
        <end position="120"/>
    </location>
</feature>
<evidence type="ECO:0000256" key="3">
    <source>
        <dbReference type="ARBA" id="ARBA00023015"/>
    </source>
</evidence>
<dbReference type="Pfam" id="PF00486">
    <property type="entry name" value="Trans_reg_C"/>
    <property type="match status" value="1"/>
</dbReference>
<evidence type="ECO:0000313" key="11">
    <source>
        <dbReference type="Proteomes" id="UP001273505"/>
    </source>
</evidence>
<name>A0ABU4S4E6_9GAMM</name>
<dbReference type="InterPro" id="IPR011006">
    <property type="entry name" value="CheY-like_superfamily"/>
</dbReference>
<proteinExistence type="predicted"/>
<evidence type="ECO:0000256" key="6">
    <source>
        <dbReference type="PROSITE-ProRule" id="PRU00169"/>
    </source>
</evidence>
<evidence type="ECO:0000256" key="5">
    <source>
        <dbReference type="ARBA" id="ARBA00023163"/>
    </source>
</evidence>
<evidence type="ECO:0000259" key="9">
    <source>
        <dbReference type="PROSITE" id="PS51755"/>
    </source>
</evidence>
<keyword evidence="1 6" id="KW-0597">Phosphoprotein</keyword>
<protein>
    <submittedName>
        <fullName evidence="10">Response regulator transcription factor</fullName>
    </submittedName>
</protein>
<dbReference type="Pfam" id="PF00072">
    <property type="entry name" value="Response_reg"/>
    <property type="match status" value="1"/>
</dbReference>
<dbReference type="PROSITE" id="PS50110">
    <property type="entry name" value="RESPONSE_REGULATORY"/>
    <property type="match status" value="1"/>
</dbReference>
<dbReference type="PROSITE" id="PS51755">
    <property type="entry name" value="OMPR_PHOB"/>
    <property type="match status" value="1"/>
</dbReference>
<evidence type="ECO:0000259" key="8">
    <source>
        <dbReference type="PROSITE" id="PS50110"/>
    </source>
</evidence>
<evidence type="ECO:0000256" key="7">
    <source>
        <dbReference type="PROSITE-ProRule" id="PRU01091"/>
    </source>
</evidence>
<evidence type="ECO:0000313" key="10">
    <source>
        <dbReference type="EMBL" id="MDX6851451.1"/>
    </source>
</evidence>
<reference evidence="10 11" key="1">
    <citation type="submission" date="2023-11" db="EMBL/GenBank/DDBJ databases">
        <title>Gilvimarinus fulvus sp. nov., isolated from the surface of Kelp.</title>
        <authorList>
            <person name="Sun Y.Y."/>
            <person name="Gong Y."/>
            <person name="Du Z.J."/>
        </authorList>
    </citation>
    <scope>NUCLEOTIDE SEQUENCE [LARGE SCALE GENOMIC DNA]</scope>
    <source>
        <strain evidence="10 11">SDUM040013</strain>
    </source>
</reference>
<keyword evidence="3" id="KW-0805">Transcription regulation</keyword>
<dbReference type="InterPro" id="IPR001789">
    <property type="entry name" value="Sig_transdc_resp-reg_receiver"/>
</dbReference>
<dbReference type="EMBL" id="JAXAFO010000061">
    <property type="protein sequence ID" value="MDX6851451.1"/>
    <property type="molecule type" value="Genomic_DNA"/>
</dbReference>
<evidence type="ECO:0000256" key="4">
    <source>
        <dbReference type="ARBA" id="ARBA00023125"/>
    </source>
</evidence>
<keyword evidence="4 7" id="KW-0238">DNA-binding</keyword>
<evidence type="ECO:0000256" key="1">
    <source>
        <dbReference type="ARBA" id="ARBA00022553"/>
    </source>
</evidence>
<accession>A0ABU4S4E6</accession>
<feature type="DNA-binding region" description="OmpR/PhoB-type" evidence="7">
    <location>
        <begin position="128"/>
        <end position="225"/>
    </location>
</feature>
<dbReference type="PANTHER" id="PTHR48111:SF22">
    <property type="entry name" value="REGULATOR OF RPOS"/>
    <property type="match status" value="1"/>
</dbReference>
<gene>
    <name evidence="10" type="ORF">SCD92_18925</name>
</gene>
<dbReference type="PANTHER" id="PTHR48111">
    <property type="entry name" value="REGULATOR OF RPOS"/>
    <property type="match status" value="1"/>
</dbReference>
<dbReference type="Gene3D" id="3.40.50.2300">
    <property type="match status" value="1"/>
</dbReference>
<dbReference type="InterPro" id="IPR001867">
    <property type="entry name" value="OmpR/PhoB-type_DNA-bd"/>
</dbReference>
<dbReference type="RefSeq" id="WP_302721129.1">
    <property type="nucleotide sequence ID" value="NZ_JAULRU010000256.1"/>
</dbReference>
<feature type="modified residue" description="4-aspartylphosphate" evidence="6">
    <location>
        <position position="54"/>
    </location>
</feature>
<comment type="caution">
    <text evidence="10">The sequence shown here is derived from an EMBL/GenBank/DDBJ whole genome shotgun (WGS) entry which is preliminary data.</text>
</comment>
<dbReference type="SMART" id="SM00862">
    <property type="entry name" value="Trans_reg_C"/>
    <property type="match status" value="1"/>
</dbReference>
<organism evidence="10 11">
    <name type="scientific">Gilvimarinus gilvus</name>
    <dbReference type="NCBI Taxonomy" id="3058038"/>
    <lineage>
        <taxon>Bacteria</taxon>
        <taxon>Pseudomonadati</taxon>
        <taxon>Pseudomonadota</taxon>
        <taxon>Gammaproteobacteria</taxon>
        <taxon>Cellvibrionales</taxon>
        <taxon>Cellvibrionaceae</taxon>
        <taxon>Gilvimarinus</taxon>
    </lineage>
</organism>
<keyword evidence="5" id="KW-0804">Transcription</keyword>
<dbReference type="Gene3D" id="1.10.10.10">
    <property type="entry name" value="Winged helix-like DNA-binding domain superfamily/Winged helix DNA-binding domain"/>
    <property type="match status" value="1"/>
</dbReference>
<sequence length="231" mass="25835">MGSLKILIIEDNATIAAQTGEFLCGLMWQVDFAADAALGAHLARTEIYDVILLDLNLPDQDGLDLCQTIKREAERTPPILMVTARDSFEDKAAGFNRGADDYLTKPFDLRELALRCQALARRQSLHQPKVWEVGSLRLNARTQQAWRESTLLNLTHTGFKILDALAQAYPEPVSRSVLSHHLWGDSPPETDALKSHVYALRQALDKPFAHPMLKTILNVGYKLEGLDDFDT</sequence>
<keyword evidence="11" id="KW-1185">Reference proteome</keyword>
<dbReference type="CDD" id="cd00383">
    <property type="entry name" value="trans_reg_C"/>
    <property type="match status" value="1"/>
</dbReference>
<dbReference type="InterPro" id="IPR039420">
    <property type="entry name" value="WalR-like"/>
</dbReference>
<dbReference type="Gene3D" id="6.10.250.690">
    <property type="match status" value="1"/>
</dbReference>
<dbReference type="SMART" id="SM00448">
    <property type="entry name" value="REC"/>
    <property type="match status" value="1"/>
</dbReference>
<dbReference type="Proteomes" id="UP001273505">
    <property type="component" value="Unassembled WGS sequence"/>
</dbReference>
<dbReference type="InterPro" id="IPR036388">
    <property type="entry name" value="WH-like_DNA-bd_sf"/>
</dbReference>
<keyword evidence="2" id="KW-0902">Two-component regulatory system</keyword>
<dbReference type="SUPFAM" id="SSF52172">
    <property type="entry name" value="CheY-like"/>
    <property type="match status" value="1"/>
</dbReference>